<keyword evidence="3" id="KW-0479">Metal-binding</keyword>
<dbReference type="SUPFAM" id="SSF51316">
    <property type="entry name" value="Mss4-like"/>
    <property type="match status" value="1"/>
</dbReference>
<accession>B7FWM4</accession>
<dbReference type="OrthoDB" id="44061at2759"/>
<gene>
    <name evidence="7" type="ORF">PHATRDRAFT_7666</name>
</gene>
<dbReference type="STRING" id="556484.B7FWM4"/>
<evidence type="ECO:0000259" key="6">
    <source>
        <dbReference type="PROSITE" id="PS51790"/>
    </source>
</evidence>
<dbReference type="GeneID" id="7200333"/>
<organism evidence="7 8">
    <name type="scientific">Phaeodactylum tricornutum (strain CCAP 1055/1)</name>
    <dbReference type="NCBI Taxonomy" id="556484"/>
    <lineage>
        <taxon>Eukaryota</taxon>
        <taxon>Sar</taxon>
        <taxon>Stramenopiles</taxon>
        <taxon>Ochrophyta</taxon>
        <taxon>Bacillariophyta</taxon>
        <taxon>Bacillariophyceae</taxon>
        <taxon>Bacillariophycidae</taxon>
        <taxon>Naviculales</taxon>
        <taxon>Phaeodactylaceae</taxon>
        <taxon>Phaeodactylum</taxon>
    </lineage>
</organism>
<dbReference type="RefSeq" id="XP_002179407.1">
    <property type="nucleotide sequence ID" value="XM_002179371.1"/>
</dbReference>
<dbReference type="Gene3D" id="2.170.150.20">
    <property type="entry name" value="Peptide methionine sulfoxide reductase"/>
    <property type="match status" value="1"/>
</dbReference>
<feature type="non-terminal residue" evidence="7">
    <location>
        <position position="130"/>
    </location>
</feature>
<dbReference type="Pfam" id="PF01641">
    <property type="entry name" value="SelR"/>
    <property type="match status" value="1"/>
</dbReference>
<dbReference type="GO" id="GO:0006979">
    <property type="term" value="P:response to oxidative stress"/>
    <property type="evidence" value="ECO:0007669"/>
    <property type="project" value="InterPro"/>
</dbReference>
<name>B7FWM4_PHATC</name>
<dbReference type="PaxDb" id="2850-Phatr7666"/>
<evidence type="ECO:0000256" key="2">
    <source>
        <dbReference type="ARBA" id="ARBA00007174"/>
    </source>
</evidence>
<dbReference type="InParanoid" id="B7FWM4"/>
<sequence length="130" mass="14725">TESMWRGLLTREEFRVLRSHGTERPRSHRYDTWYPDTGCFACRACGLPLYAARAKFDSGSGWPSFGTHVQGAVATTVEQSPVMGKRVEIHCARCQSHLGHVFADTNTAKWDRLKTFSERHCVNGISLMYS</sequence>
<comment type="cofactor">
    <cofactor evidence="1">
        <name>Zn(2+)</name>
        <dbReference type="ChEBI" id="CHEBI:29105"/>
    </cofactor>
</comment>
<keyword evidence="8" id="KW-1185">Reference proteome</keyword>
<evidence type="ECO:0000256" key="3">
    <source>
        <dbReference type="ARBA" id="ARBA00022723"/>
    </source>
</evidence>
<dbReference type="PANTHER" id="PTHR46081">
    <property type="entry name" value="PEPTIDE METHIONINE SULFOXIDE REDUCTASE 2"/>
    <property type="match status" value="1"/>
</dbReference>
<dbReference type="Proteomes" id="UP000000759">
    <property type="component" value="Chromosome 6"/>
</dbReference>
<comment type="similarity">
    <text evidence="2">Belongs to the MsrB Met sulfoxide reductase family.</text>
</comment>
<reference evidence="7 8" key="1">
    <citation type="journal article" date="2008" name="Nature">
        <title>The Phaeodactylum genome reveals the evolutionary history of diatom genomes.</title>
        <authorList>
            <person name="Bowler C."/>
            <person name="Allen A.E."/>
            <person name="Badger J.H."/>
            <person name="Grimwood J."/>
            <person name="Jabbari K."/>
            <person name="Kuo A."/>
            <person name="Maheswari U."/>
            <person name="Martens C."/>
            <person name="Maumus F."/>
            <person name="Otillar R.P."/>
            <person name="Rayko E."/>
            <person name="Salamov A."/>
            <person name="Vandepoele K."/>
            <person name="Beszteri B."/>
            <person name="Gruber A."/>
            <person name="Heijde M."/>
            <person name="Katinka M."/>
            <person name="Mock T."/>
            <person name="Valentin K."/>
            <person name="Verret F."/>
            <person name="Berges J.A."/>
            <person name="Brownlee C."/>
            <person name="Cadoret J.P."/>
            <person name="Chiovitti A."/>
            <person name="Choi C.J."/>
            <person name="Coesel S."/>
            <person name="De Martino A."/>
            <person name="Detter J.C."/>
            <person name="Durkin C."/>
            <person name="Falciatore A."/>
            <person name="Fournet J."/>
            <person name="Haruta M."/>
            <person name="Huysman M.J."/>
            <person name="Jenkins B.D."/>
            <person name="Jiroutova K."/>
            <person name="Jorgensen R.E."/>
            <person name="Joubert Y."/>
            <person name="Kaplan A."/>
            <person name="Kroger N."/>
            <person name="Kroth P.G."/>
            <person name="La Roche J."/>
            <person name="Lindquist E."/>
            <person name="Lommer M."/>
            <person name="Martin-Jezequel V."/>
            <person name="Lopez P.J."/>
            <person name="Lucas S."/>
            <person name="Mangogna M."/>
            <person name="McGinnis K."/>
            <person name="Medlin L.K."/>
            <person name="Montsant A."/>
            <person name="Oudot-Le Secq M.P."/>
            <person name="Napoli C."/>
            <person name="Obornik M."/>
            <person name="Parker M.S."/>
            <person name="Petit J.L."/>
            <person name="Porcel B.M."/>
            <person name="Poulsen N."/>
            <person name="Robison M."/>
            <person name="Rychlewski L."/>
            <person name="Rynearson T.A."/>
            <person name="Schmutz J."/>
            <person name="Shapiro H."/>
            <person name="Siaut M."/>
            <person name="Stanley M."/>
            <person name="Sussman M.R."/>
            <person name="Taylor A.R."/>
            <person name="Vardi A."/>
            <person name="von Dassow P."/>
            <person name="Vyverman W."/>
            <person name="Willis A."/>
            <person name="Wyrwicz L.S."/>
            <person name="Rokhsar D.S."/>
            <person name="Weissenbach J."/>
            <person name="Armbrust E.V."/>
            <person name="Green B.R."/>
            <person name="Van de Peer Y."/>
            <person name="Grigoriev I.V."/>
        </authorList>
    </citation>
    <scope>NUCLEOTIDE SEQUENCE [LARGE SCALE GENOMIC DNA]</scope>
    <source>
        <strain evidence="7 8">CCAP 1055/1</strain>
    </source>
</reference>
<dbReference type="PROSITE" id="PS51790">
    <property type="entry name" value="MSRB"/>
    <property type="match status" value="1"/>
</dbReference>
<proteinExistence type="inferred from homology"/>
<evidence type="ECO:0000313" key="8">
    <source>
        <dbReference type="Proteomes" id="UP000000759"/>
    </source>
</evidence>
<evidence type="ECO:0000256" key="4">
    <source>
        <dbReference type="ARBA" id="ARBA00022833"/>
    </source>
</evidence>
<dbReference type="PROSITE" id="PS50096">
    <property type="entry name" value="IQ"/>
    <property type="match status" value="1"/>
</dbReference>
<dbReference type="AlphaFoldDB" id="B7FWM4"/>
<dbReference type="eggNOG" id="KOG0856">
    <property type="taxonomic scope" value="Eukaryota"/>
</dbReference>
<dbReference type="GO" id="GO:0030091">
    <property type="term" value="P:protein repair"/>
    <property type="evidence" value="ECO:0007669"/>
    <property type="project" value="InterPro"/>
</dbReference>
<dbReference type="GO" id="GO:0046872">
    <property type="term" value="F:metal ion binding"/>
    <property type="evidence" value="ECO:0007669"/>
    <property type="project" value="UniProtKB-KW"/>
</dbReference>
<feature type="non-terminal residue" evidence="7">
    <location>
        <position position="1"/>
    </location>
</feature>
<dbReference type="GO" id="GO:0033743">
    <property type="term" value="F:peptide-methionine (R)-S-oxide reductase activity"/>
    <property type="evidence" value="ECO:0007669"/>
    <property type="project" value="InterPro"/>
</dbReference>
<dbReference type="InterPro" id="IPR002579">
    <property type="entry name" value="Met_Sox_Rdtase_MsrB_dom"/>
</dbReference>
<dbReference type="PANTHER" id="PTHR46081:SF8">
    <property type="entry name" value="PEPTIDE METHIONINE SULFOXIDE REDUCTASE 2"/>
    <property type="match status" value="1"/>
</dbReference>
<dbReference type="KEGG" id="pti:PHATRDRAFT_7666"/>
<dbReference type="InterPro" id="IPR011057">
    <property type="entry name" value="Mss4-like_sf"/>
</dbReference>
<dbReference type="InterPro" id="IPR028427">
    <property type="entry name" value="Met_Sox_Rdtase_MsrB"/>
</dbReference>
<evidence type="ECO:0000313" key="7">
    <source>
        <dbReference type="EMBL" id="EEC49230.1"/>
    </source>
</evidence>
<feature type="domain" description="MsrB" evidence="6">
    <location>
        <begin position="2"/>
        <end position="130"/>
    </location>
</feature>
<evidence type="ECO:0000256" key="1">
    <source>
        <dbReference type="ARBA" id="ARBA00001947"/>
    </source>
</evidence>
<keyword evidence="4" id="KW-0862">Zinc</keyword>
<protein>
    <recommendedName>
        <fullName evidence="6">MsrB domain-containing protein</fullName>
    </recommendedName>
</protein>
<evidence type="ECO:0000256" key="5">
    <source>
        <dbReference type="ARBA" id="ARBA00023002"/>
    </source>
</evidence>
<reference evidence="8" key="2">
    <citation type="submission" date="2008-08" db="EMBL/GenBank/DDBJ databases">
        <authorList>
            <consortium name="Diatom Consortium"/>
            <person name="Grigoriev I."/>
            <person name="Grimwood J."/>
            <person name="Kuo A."/>
            <person name="Otillar R.P."/>
            <person name="Salamov A."/>
            <person name="Detter J.C."/>
            <person name="Lindquist E."/>
            <person name="Shapiro H."/>
            <person name="Lucas S."/>
            <person name="Glavina del Rio T."/>
            <person name="Pitluck S."/>
            <person name="Rokhsar D."/>
            <person name="Bowler C."/>
        </authorList>
    </citation>
    <scope>GENOME REANNOTATION</scope>
    <source>
        <strain evidence="8">CCAP 1055/1</strain>
    </source>
</reference>
<dbReference type="HOGENOM" id="CLU_031040_8_5_1"/>
<keyword evidence="5" id="KW-0560">Oxidoreductase</keyword>
<dbReference type="EMBL" id="CM000609">
    <property type="protein sequence ID" value="EEC49230.1"/>
    <property type="molecule type" value="Genomic_DNA"/>
</dbReference>